<sequence>MASSRNVWLMALLLSPATFWFQILHPHNGFNKEILYLATLSVFAVLLSKFQISGIMASLYMSIAVVLVVLSHEGMVFYAPYFFALLVISGKTVRQAAIECSVPALLGLAVAYLCSQHSGNVEAASQICSSLGYKLDLEGNSQICAGGAIAYFTRSMAYARANTLDSMRKYHFLVVFPIFAAIAILPAVAESARMLRSRMKREVAVLWTTVVISFLGTVILFVYAYDWNRWIYIHIASITVLLLFMDGKIQRKSGDETPPNRQMTVKRQAAWAVIYVLYAILCFTPNAIQAASLGFLNRLTHSQHAMPPAAS</sequence>
<evidence type="ECO:0000313" key="3">
    <source>
        <dbReference type="Proteomes" id="UP000540989"/>
    </source>
</evidence>
<dbReference type="Proteomes" id="UP000540989">
    <property type="component" value="Unassembled WGS sequence"/>
</dbReference>
<dbReference type="AlphaFoldDB" id="A0A7W7ZAY1"/>
<feature type="transmembrane region" description="Helical" evidence="1">
    <location>
        <begin position="7"/>
        <end position="23"/>
    </location>
</feature>
<dbReference type="EMBL" id="JACHIP010000002">
    <property type="protein sequence ID" value="MBB5056559.1"/>
    <property type="molecule type" value="Genomic_DNA"/>
</dbReference>
<keyword evidence="1" id="KW-1133">Transmembrane helix</keyword>
<gene>
    <name evidence="2" type="ORF">HDF16_001244</name>
</gene>
<name>A0A7W7ZAY1_9BACT</name>
<accession>A0A7W7ZAY1</accession>
<comment type="caution">
    <text evidence="2">The sequence shown here is derived from an EMBL/GenBank/DDBJ whole genome shotgun (WGS) entry which is preliminary data.</text>
</comment>
<reference evidence="2 3" key="1">
    <citation type="submission" date="2020-08" db="EMBL/GenBank/DDBJ databases">
        <title>Genomic Encyclopedia of Type Strains, Phase IV (KMG-V): Genome sequencing to study the core and pangenomes of soil and plant-associated prokaryotes.</title>
        <authorList>
            <person name="Whitman W."/>
        </authorList>
    </citation>
    <scope>NUCLEOTIDE SEQUENCE [LARGE SCALE GENOMIC DNA]</scope>
    <source>
        <strain evidence="2 3">M8UP14</strain>
    </source>
</reference>
<keyword evidence="1" id="KW-0812">Transmembrane</keyword>
<feature type="transmembrane region" description="Helical" evidence="1">
    <location>
        <begin position="170"/>
        <end position="192"/>
    </location>
</feature>
<feature type="transmembrane region" description="Helical" evidence="1">
    <location>
        <begin position="204"/>
        <end position="225"/>
    </location>
</feature>
<feature type="transmembrane region" description="Helical" evidence="1">
    <location>
        <begin position="231"/>
        <end position="249"/>
    </location>
</feature>
<protein>
    <submittedName>
        <fullName evidence="2">Uncharacterized protein</fullName>
    </submittedName>
</protein>
<feature type="transmembrane region" description="Helical" evidence="1">
    <location>
        <begin position="59"/>
        <end position="83"/>
    </location>
</feature>
<evidence type="ECO:0000313" key="2">
    <source>
        <dbReference type="EMBL" id="MBB5056559.1"/>
    </source>
</evidence>
<evidence type="ECO:0000256" key="1">
    <source>
        <dbReference type="SAM" id="Phobius"/>
    </source>
</evidence>
<keyword evidence="1" id="KW-0472">Membrane</keyword>
<feature type="transmembrane region" description="Helical" evidence="1">
    <location>
        <begin position="269"/>
        <end position="288"/>
    </location>
</feature>
<organism evidence="2 3">
    <name type="scientific">Granulicella aggregans</name>
    <dbReference type="NCBI Taxonomy" id="474949"/>
    <lineage>
        <taxon>Bacteria</taxon>
        <taxon>Pseudomonadati</taxon>
        <taxon>Acidobacteriota</taxon>
        <taxon>Terriglobia</taxon>
        <taxon>Terriglobales</taxon>
        <taxon>Acidobacteriaceae</taxon>
        <taxon>Granulicella</taxon>
    </lineage>
</organism>
<keyword evidence="3" id="KW-1185">Reference proteome</keyword>
<proteinExistence type="predicted"/>
<feature type="transmembrane region" description="Helical" evidence="1">
    <location>
        <begin position="35"/>
        <end position="52"/>
    </location>
</feature>